<feature type="compositionally biased region" description="Basic and acidic residues" evidence="1">
    <location>
        <begin position="54"/>
        <end position="97"/>
    </location>
</feature>
<name>A0A1Y2CNM4_9FUNG</name>
<dbReference type="Proteomes" id="UP000193920">
    <property type="component" value="Unassembled WGS sequence"/>
</dbReference>
<reference evidence="2 3" key="1">
    <citation type="submission" date="2016-08" db="EMBL/GenBank/DDBJ databases">
        <title>A Parts List for Fungal Cellulosomes Revealed by Comparative Genomics.</title>
        <authorList>
            <consortium name="DOE Joint Genome Institute"/>
            <person name="Haitjema C.H."/>
            <person name="Gilmore S.P."/>
            <person name="Henske J.K."/>
            <person name="Solomon K.V."/>
            <person name="De Groot R."/>
            <person name="Kuo A."/>
            <person name="Mondo S.J."/>
            <person name="Salamov A.A."/>
            <person name="Labutti K."/>
            <person name="Zhao Z."/>
            <person name="Chiniquy J."/>
            <person name="Barry K."/>
            <person name="Brewer H.M."/>
            <person name="Purvine S.O."/>
            <person name="Wright A.T."/>
            <person name="Boxma B."/>
            <person name="Van Alen T."/>
            <person name="Hackstein J.H."/>
            <person name="Baker S.E."/>
            <person name="Grigoriev I.V."/>
            <person name="O'Malley M.A."/>
        </authorList>
    </citation>
    <scope>NUCLEOTIDE SEQUENCE [LARGE SCALE GENOMIC DNA]</scope>
    <source>
        <strain evidence="2 3">G1</strain>
    </source>
</reference>
<comment type="caution">
    <text evidence="2">The sequence shown here is derived from an EMBL/GenBank/DDBJ whole genome shotgun (WGS) entry which is preliminary data.</text>
</comment>
<evidence type="ECO:0008006" key="4">
    <source>
        <dbReference type="Google" id="ProtNLM"/>
    </source>
</evidence>
<proteinExistence type="predicted"/>
<keyword evidence="3" id="KW-1185">Reference proteome</keyword>
<dbReference type="PROSITE" id="PS00018">
    <property type="entry name" value="EF_HAND_1"/>
    <property type="match status" value="1"/>
</dbReference>
<evidence type="ECO:0000313" key="2">
    <source>
        <dbReference type="EMBL" id="ORY47935.1"/>
    </source>
</evidence>
<dbReference type="InterPro" id="IPR018247">
    <property type="entry name" value="EF_Hand_1_Ca_BS"/>
</dbReference>
<sequence length="315" mass="36651">MSDIPKTKESQSKLDITESQEEDDSKSDSELTSDETVKDETKSNKNLQNAEEDNVSKTEEKKSYNNEENTETEKRQDVNFDLKEEIKGRELNSEKGSTKNTNTPSTPHKRLSISRAKKYKKEKEIFIQKGKNKLQERPDRNKVKYLSEEEINLAFQWFTKGNSVITPRNIKDCFDTFFTDIPKNDKKYYIEGGIKNDTRHLINTREEKLQSEMFNSTQSIASLKKMLIKYPFKMKDYENAFSILCGGDLEEEISNKTINKYIEILKENNVPIKNGIDKILRCFDKDKDGVLGISDLYKMKLSDLNKITDDFSHNK</sequence>
<protein>
    <recommendedName>
        <fullName evidence="4">EF-hand domain-containing protein</fullName>
    </recommendedName>
</protein>
<feature type="compositionally biased region" description="Basic and acidic residues" evidence="1">
    <location>
        <begin position="1"/>
        <end position="16"/>
    </location>
</feature>
<feature type="region of interest" description="Disordered" evidence="1">
    <location>
        <begin position="1"/>
        <end position="111"/>
    </location>
</feature>
<evidence type="ECO:0000256" key="1">
    <source>
        <dbReference type="SAM" id="MobiDB-lite"/>
    </source>
</evidence>
<dbReference type="OrthoDB" id="26525at2759"/>
<dbReference type="EMBL" id="MCOG01000103">
    <property type="protein sequence ID" value="ORY47935.1"/>
    <property type="molecule type" value="Genomic_DNA"/>
</dbReference>
<accession>A0A1Y2CNM4</accession>
<evidence type="ECO:0000313" key="3">
    <source>
        <dbReference type="Proteomes" id="UP000193920"/>
    </source>
</evidence>
<organism evidence="2 3">
    <name type="scientific">Neocallimastix californiae</name>
    <dbReference type="NCBI Taxonomy" id="1754190"/>
    <lineage>
        <taxon>Eukaryota</taxon>
        <taxon>Fungi</taxon>
        <taxon>Fungi incertae sedis</taxon>
        <taxon>Chytridiomycota</taxon>
        <taxon>Chytridiomycota incertae sedis</taxon>
        <taxon>Neocallimastigomycetes</taxon>
        <taxon>Neocallimastigales</taxon>
        <taxon>Neocallimastigaceae</taxon>
        <taxon>Neocallimastix</taxon>
    </lineage>
</organism>
<gene>
    <name evidence="2" type="ORF">LY90DRAFT_671088</name>
</gene>
<dbReference type="AlphaFoldDB" id="A0A1Y2CNM4"/>